<comment type="caution">
    <text evidence="3">The sequence shown here is derived from an EMBL/GenBank/DDBJ whole genome shotgun (WGS) entry which is preliminary data.</text>
</comment>
<dbReference type="Proteomes" id="UP001218218">
    <property type="component" value="Unassembled WGS sequence"/>
</dbReference>
<evidence type="ECO:0000313" key="3">
    <source>
        <dbReference type="EMBL" id="KAJ7311647.1"/>
    </source>
</evidence>
<evidence type="ECO:0008006" key="5">
    <source>
        <dbReference type="Google" id="ProtNLM"/>
    </source>
</evidence>
<reference evidence="3" key="1">
    <citation type="submission" date="2023-03" db="EMBL/GenBank/DDBJ databases">
        <title>Massive genome expansion in bonnet fungi (Mycena s.s.) driven by repeated elements and novel gene families across ecological guilds.</title>
        <authorList>
            <consortium name="Lawrence Berkeley National Laboratory"/>
            <person name="Harder C.B."/>
            <person name="Miyauchi S."/>
            <person name="Viragh M."/>
            <person name="Kuo A."/>
            <person name="Thoen E."/>
            <person name="Andreopoulos B."/>
            <person name="Lu D."/>
            <person name="Skrede I."/>
            <person name="Drula E."/>
            <person name="Henrissat B."/>
            <person name="Morin E."/>
            <person name="Kohler A."/>
            <person name="Barry K."/>
            <person name="LaButti K."/>
            <person name="Morin E."/>
            <person name="Salamov A."/>
            <person name="Lipzen A."/>
            <person name="Mereny Z."/>
            <person name="Hegedus B."/>
            <person name="Baldrian P."/>
            <person name="Stursova M."/>
            <person name="Weitz H."/>
            <person name="Taylor A."/>
            <person name="Grigoriev I.V."/>
            <person name="Nagy L.G."/>
            <person name="Martin F."/>
            <person name="Kauserud H."/>
        </authorList>
    </citation>
    <scope>NUCLEOTIDE SEQUENCE</scope>
    <source>
        <strain evidence="3">CBHHK002</strain>
    </source>
</reference>
<evidence type="ECO:0000256" key="2">
    <source>
        <dbReference type="SAM" id="SignalP"/>
    </source>
</evidence>
<name>A0AAD6Z834_9AGAR</name>
<organism evidence="3 4">
    <name type="scientific">Mycena albidolilacea</name>
    <dbReference type="NCBI Taxonomy" id="1033008"/>
    <lineage>
        <taxon>Eukaryota</taxon>
        <taxon>Fungi</taxon>
        <taxon>Dikarya</taxon>
        <taxon>Basidiomycota</taxon>
        <taxon>Agaricomycotina</taxon>
        <taxon>Agaricomycetes</taxon>
        <taxon>Agaricomycetidae</taxon>
        <taxon>Agaricales</taxon>
        <taxon>Marasmiineae</taxon>
        <taxon>Mycenaceae</taxon>
        <taxon>Mycena</taxon>
    </lineage>
</organism>
<dbReference type="EMBL" id="JARIHO010000074">
    <property type="protein sequence ID" value="KAJ7311647.1"/>
    <property type="molecule type" value="Genomic_DNA"/>
</dbReference>
<gene>
    <name evidence="3" type="ORF">DFH08DRAFT_822420</name>
</gene>
<evidence type="ECO:0000313" key="4">
    <source>
        <dbReference type="Proteomes" id="UP001218218"/>
    </source>
</evidence>
<sequence>MVKTFNIFVAFLAAAFVAARPSLSTPAAETAQAIGTANAAHSSNGTNTLSNLDAIANQQAAAAAQEADEAEKATKAAAASAAAGVNISASISAASPPGPSDPIPNTNLGLRPEQPGALAGLRAKLAIDNEAKIQDQEDITELESINEGSI</sequence>
<protein>
    <recommendedName>
        <fullName evidence="5">Antifreeze protein</fullName>
    </recommendedName>
</protein>
<accession>A0AAD6Z834</accession>
<proteinExistence type="predicted"/>
<keyword evidence="4" id="KW-1185">Reference proteome</keyword>
<dbReference type="AlphaFoldDB" id="A0AAD6Z834"/>
<feature type="signal peptide" evidence="2">
    <location>
        <begin position="1"/>
        <end position="19"/>
    </location>
</feature>
<feature type="chain" id="PRO_5041986849" description="Antifreeze protein" evidence="2">
    <location>
        <begin position="20"/>
        <end position="150"/>
    </location>
</feature>
<keyword evidence="2" id="KW-0732">Signal</keyword>
<evidence type="ECO:0000256" key="1">
    <source>
        <dbReference type="SAM" id="MobiDB-lite"/>
    </source>
</evidence>
<feature type="region of interest" description="Disordered" evidence="1">
    <location>
        <begin position="90"/>
        <end position="114"/>
    </location>
</feature>